<accession>A0A1Z4BL47</accession>
<organism evidence="1 2">
    <name type="scientific">Capnocytophaga endodontalis</name>
    <dbReference type="NCBI Taxonomy" id="2708117"/>
    <lineage>
        <taxon>Bacteria</taxon>
        <taxon>Pseudomonadati</taxon>
        <taxon>Bacteroidota</taxon>
        <taxon>Flavobacteriia</taxon>
        <taxon>Flavobacteriales</taxon>
        <taxon>Flavobacteriaceae</taxon>
        <taxon>Capnocytophaga</taxon>
    </lineage>
</organism>
<evidence type="ECO:0000313" key="1">
    <source>
        <dbReference type="EMBL" id="ASF41980.1"/>
    </source>
</evidence>
<dbReference type="KEGG" id="capn:CBG49_02110"/>
<evidence type="ECO:0008006" key="3">
    <source>
        <dbReference type="Google" id="ProtNLM"/>
    </source>
</evidence>
<dbReference type="EMBL" id="CP022022">
    <property type="protein sequence ID" value="ASF41980.1"/>
    <property type="molecule type" value="Genomic_DNA"/>
</dbReference>
<keyword evidence="2" id="KW-1185">Reference proteome</keyword>
<protein>
    <recommendedName>
        <fullName evidence="3">Lipocalin-like domain-containing protein</fullName>
    </recommendedName>
</protein>
<reference evidence="2" key="1">
    <citation type="submission" date="2017-06" db="EMBL/GenBank/DDBJ databases">
        <title>Complete genome sequence of Capnocytophaga sp. KCOM 1579 (=ChDC OS43) isolated from a human refractory periapical abscess lesion.</title>
        <authorList>
            <person name="Kook J.-K."/>
            <person name="Park S.-N."/>
            <person name="Lim Y.K."/>
            <person name="Roh H."/>
        </authorList>
    </citation>
    <scope>NUCLEOTIDE SEQUENCE [LARGE SCALE GENOMIC DNA]</scope>
    <source>
        <strain evidence="2">ChDC OS43</strain>
    </source>
</reference>
<dbReference type="AlphaFoldDB" id="A0A1Z4BL47"/>
<dbReference type="Proteomes" id="UP000197007">
    <property type="component" value="Chromosome"/>
</dbReference>
<sequence>MKKLIFSAFIATALCLSSCGKDDDNGGGSTSLTGDWYLYMLYNMDENIGKYNWRSPNQCAEQTRFEISDKVFKHKRVYEEGGTCKEDFVYYDYTTSNGVFNLTVRADSPADRKGKTVTVDYKMKNKELIITSKTSKGYYETRMLHKKGVNYSYLDPFVGYWRMTKATVGQTEAIVQDGKCLSGTVIASSIGFTLYLNVPDQSGRCQKTVTTCEWVKEGGKYYDITDPQKKEELAFVFSDNNTKLSYSTPSDKGLITIYLTKVR</sequence>
<name>A0A1Z4BL47_9FLAO</name>
<proteinExistence type="predicted"/>
<gene>
    <name evidence="1" type="ORF">CBG49_02110</name>
</gene>
<evidence type="ECO:0000313" key="2">
    <source>
        <dbReference type="Proteomes" id="UP000197007"/>
    </source>
</evidence>
<dbReference type="RefSeq" id="WP_088593175.1">
    <property type="nucleotide sequence ID" value="NZ_CP022022.1"/>
</dbReference>